<comment type="caution">
    <text evidence="2">The sequence shown here is derived from an EMBL/GenBank/DDBJ whole genome shotgun (WGS) entry which is preliminary data.</text>
</comment>
<keyword evidence="1" id="KW-1133">Transmembrane helix</keyword>
<gene>
    <name evidence="2" type="ORF">G1C96_0480</name>
</gene>
<sequence length="451" mass="49566">MNEQTVAGADSVASVLLGLAWRLVRACAGTLCWIAGVVLLFRVMDWPYACVVTVACLYSVLAVWTVGSLCRGGRVRRVGVFLAPVAGDVMRYRRRRARRRGNQWLRESGLVHDSRDYSVFLWSGVLDVRGLRVVGVTEERLRDAVERSLDAWDVEDYEMTRRGPGSWLVRLYAENRLNALKTVRKIYAYPQVECGPGRLRVTVGRSVHGDVRLDLADVASMLFAGIPGTGKTAGATVIVAGLLSRPDLVDVHVFDGKGSSGWSWCEGRAVTYSRDDSYGTVLPFLRDLHALMRERLASGPVGGFWRGFASDGDGRAVCVVLDEIQTWTAPAGRDKRDHADADEFVRLATDIAKKGREAGIIMLAITQKPTTDALPSALRDMCAVRCCCYVPTEDMARAALGAIPEHDPSPTCLSFEDRGMAVMTRPDGGTMIVRFDYLSPDVLTEMSAGWR</sequence>
<dbReference type="RefSeq" id="WP_169275041.1">
    <property type="nucleotide sequence ID" value="NZ_JAAIIH010000001.1"/>
</dbReference>
<name>A0A7Y0HZ05_9BIFI</name>
<dbReference type="Gene3D" id="3.40.50.300">
    <property type="entry name" value="P-loop containing nucleotide triphosphate hydrolases"/>
    <property type="match status" value="1"/>
</dbReference>
<feature type="transmembrane region" description="Helical" evidence="1">
    <location>
        <begin position="48"/>
        <end position="69"/>
    </location>
</feature>
<keyword evidence="1" id="KW-0472">Membrane</keyword>
<dbReference type="Proteomes" id="UP000588277">
    <property type="component" value="Unassembled WGS sequence"/>
</dbReference>
<dbReference type="InterPro" id="IPR027417">
    <property type="entry name" value="P-loop_NTPase"/>
</dbReference>
<protein>
    <submittedName>
        <fullName evidence="2">FtsK/SpoIIIE family protein</fullName>
    </submittedName>
</protein>
<reference evidence="2 3" key="1">
    <citation type="submission" date="2020-02" db="EMBL/GenBank/DDBJ databases">
        <title>Characterization of phylogenetic diversity of novel bifidobacterial species isolated in Czech ZOOs.</title>
        <authorList>
            <person name="Lugli G.A."/>
            <person name="Vera N.B."/>
            <person name="Ventura M."/>
        </authorList>
    </citation>
    <scope>NUCLEOTIDE SEQUENCE [LARGE SCALE GENOMIC DNA]</scope>
    <source>
        <strain evidence="2 3">DSM 109958</strain>
    </source>
</reference>
<proteinExistence type="predicted"/>
<evidence type="ECO:0000256" key="1">
    <source>
        <dbReference type="SAM" id="Phobius"/>
    </source>
</evidence>
<evidence type="ECO:0000313" key="3">
    <source>
        <dbReference type="Proteomes" id="UP000588277"/>
    </source>
</evidence>
<dbReference type="EMBL" id="JAAIIH010000001">
    <property type="protein sequence ID" value="NMM99902.1"/>
    <property type="molecule type" value="Genomic_DNA"/>
</dbReference>
<keyword evidence="1" id="KW-0812">Transmembrane</keyword>
<dbReference type="AlphaFoldDB" id="A0A7Y0HZ05"/>
<accession>A0A7Y0HZ05</accession>
<feature type="transmembrane region" description="Helical" evidence="1">
    <location>
        <begin position="20"/>
        <end position="41"/>
    </location>
</feature>
<dbReference type="SUPFAM" id="SSF52540">
    <property type="entry name" value="P-loop containing nucleoside triphosphate hydrolases"/>
    <property type="match status" value="1"/>
</dbReference>
<organism evidence="2 3">
    <name type="scientific">Bifidobacterium moraviense</name>
    <dbReference type="NCBI Taxonomy" id="2675323"/>
    <lineage>
        <taxon>Bacteria</taxon>
        <taxon>Bacillati</taxon>
        <taxon>Actinomycetota</taxon>
        <taxon>Actinomycetes</taxon>
        <taxon>Bifidobacteriales</taxon>
        <taxon>Bifidobacteriaceae</taxon>
        <taxon>Bifidobacterium</taxon>
    </lineage>
</organism>
<keyword evidence="3" id="KW-1185">Reference proteome</keyword>
<evidence type="ECO:0000313" key="2">
    <source>
        <dbReference type="EMBL" id="NMM99902.1"/>
    </source>
</evidence>